<dbReference type="GO" id="GO:0015074">
    <property type="term" value="P:DNA integration"/>
    <property type="evidence" value="ECO:0007669"/>
    <property type="project" value="InterPro"/>
</dbReference>
<protein>
    <submittedName>
        <fullName evidence="3">Integrase</fullName>
    </submittedName>
</protein>
<dbReference type="InterPro" id="IPR002104">
    <property type="entry name" value="Integrase_catalytic"/>
</dbReference>
<evidence type="ECO:0000259" key="2">
    <source>
        <dbReference type="PROSITE" id="PS51898"/>
    </source>
</evidence>
<dbReference type="AlphaFoldDB" id="A0A198A7L7"/>
<dbReference type="EMBL" id="LYPB01000072">
    <property type="protein sequence ID" value="OAS17469.1"/>
    <property type="molecule type" value="Genomic_DNA"/>
</dbReference>
<dbReference type="GO" id="GO:0003677">
    <property type="term" value="F:DNA binding"/>
    <property type="evidence" value="ECO:0007669"/>
    <property type="project" value="InterPro"/>
</dbReference>
<dbReference type="GO" id="GO:0006310">
    <property type="term" value="P:DNA recombination"/>
    <property type="evidence" value="ECO:0007669"/>
    <property type="project" value="UniProtKB-KW"/>
</dbReference>
<keyword evidence="4" id="KW-1185">Reference proteome</keyword>
<organism evidence="3 4">
    <name type="scientific">Paenibacillus oryzisoli</name>
    <dbReference type="NCBI Taxonomy" id="1850517"/>
    <lineage>
        <taxon>Bacteria</taxon>
        <taxon>Bacillati</taxon>
        <taxon>Bacillota</taxon>
        <taxon>Bacilli</taxon>
        <taxon>Bacillales</taxon>
        <taxon>Paenibacillaceae</taxon>
        <taxon>Paenibacillus</taxon>
    </lineage>
</organism>
<dbReference type="SUPFAM" id="SSF56349">
    <property type="entry name" value="DNA breaking-rejoining enzymes"/>
    <property type="match status" value="1"/>
</dbReference>
<dbReference type="PANTHER" id="PTHR30349:SF82">
    <property type="entry name" value="INTEGRASE_RECOMBINASE YOEC-RELATED"/>
    <property type="match status" value="1"/>
</dbReference>
<dbReference type="Pfam" id="PF00589">
    <property type="entry name" value="Phage_integrase"/>
    <property type="match status" value="1"/>
</dbReference>
<dbReference type="InterPro" id="IPR013762">
    <property type="entry name" value="Integrase-like_cat_sf"/>
</dbReference>
<evidence type="ECO:0000313" key="4">
    <source>
        <dbReference type="Proteomes" id="UP000078454"/>
    </source>
</evidence>
<feature type="domain" description="Tyr recombinase" evidence="2">
    <location>
        <begin position="1"/>
        <end position="175"/>
    </location>
</feature>
<name>A0A198A7L7_9BACL</name>
<comment type="caution">
    <text evidence="3">The sequence shown here is derived from an EMBL/GenBank/DDBJ whole genome shotgun (WGS) entry which is preliminary data.</text>
</comment>
<reference evidence="3 4" key="1">
    <citation type="submission" date="2016-05" db="EMBL/GenBank/DDBJ databases">
        <title>Paenibacillus sp. 1ZS3-15 nov., isolated from the rhizosphere soil.</title>
        <authorList>
            <person name="Zhang X.X."/>
            <person name="Zhang J."/>
        </authorList>
    </citation>
    <scope>NUCLEOTIDE SEQUENCE [LARGE SCALE GENOMIC DNA]</scope>
    <source>
        <strain evidence="3 4">1ZS3-15</strain>
    </source>
</reference>
<dbReference type="RefSeq" id="WP_068665982.1">
    <property type="nucleotide sequence ID" value="NZ_LYPB01000072.1"/>
</dbReference>
<dbReference type="CDD" id="cd01192">
    <property type="entry name" value="INT_C_like_3"/>
    <property type="match status" value="1"/>
</dbReference>
<dbReference type="InterPro" id="IPR050090">
    <property type="entry name" value="Tyrosine_recombinase_XerCD"/>
</dbReference>
<dbReference type="STRING" id="1850517.A8708_22145"/>
<dbReference type="Gene3D" id="1.10.443.10">
    <property type="entry name" value="Intergrase catalytic core"/>
    <property type="match status" value="1"/>
</dbReference>
<dbReference type="Proteomes" id="UP000078454">
    <property type="component" value="Unassembled WGS sequence"/>
</dbReference>
<gene>
    <name evidence="3" type="ORF">A8708_22145</name>
</gene>
<dbReference type="OrthoDB" id="9788852at2"/>
<proteinExistence type="predicted"/>
<evidence type="ECO:0000313" key="3">
    <source>
        <dbReference type="EMBL" id="OAS17469.1"/>
    </source>
</evidence>
<keyword evidence="1" id="KW-0233">DNA recombination</keyword>
<accession>A0A198A7L7</accession>
<dbReference type="InterPro" id="IPR011010">
    <property type="entry name" value="DNA_brk_join_enz"/>
</dbReference>
<sequence>MNFVQPIRDEDKLVDIQRYLMATNERNYILFVLGTYTGLRISDILRLQVGMVKGSQISIREKKTGKKRLIPINPDLKMDLKKYIVGRPDDEYLFKSKSKNAPITRDAAYKMLNTVARKFELSEIGTHTLRKTFGYHFYSKTKDIALLMEIFNHSHPSITLRYIGINQETIDNSMNEFRYRNWR</sequence>
<dbReference type="PANTHER" id="PTHR30349">
    <property type="entry name" value="PHAGE INTEGRASE-RELATED"/>
    <property type="match status" value="1"/>
</dbReference>
<dbReference type="PROSITE" id="PS51898">
    <property type="entry name" value="TYR_RECOMBINASE"/>
    <property type="match status" value="1"/>
</dbReference>
<evidence type="ECO:0000256" key="1">
    <source>
        <dbReference type="ARBA" id="ARBA00023172"/>
    </source>
</evidence>